<name>A0A8H5CK06_9AGAR</name>
<reference evidence="1 2" key="1">
    <citation type="journal article" date="2020" name="ISME J.">
        <title>Uncovering the hidden diversity of litter-decomposition mechanisms in mushroom-forming fungi.</title>
        <authorList>
            <person name="Floudas D."/>
            <person name="Bentzer J."/>
            <person name="Ahren D."/>
            <person name="Johansson T."/>
            <person name="Persson P."/>
            <person name="Tunlid A."/>
        </authorList>
    </citation>
    <scope>NUCLEOTIDE SEQUENCE [LARGE SCALE GENOMIC DNA]</scope>
    <source>
        <strain evidence="1 2">CBS 291.85</strain>
    </source>
</reference>
<dbReference type="AlphaFoldDB" id="A0A8H5CK06"/>
<accession>A0A8H5CK06</accession>
<dbReference type="Gene3D" id="3.40.50.1820">
    <property type="entry name" value="alpha/beta hydrolase"/>
    <property type="match status" value="1"/>
</dbReference>
<evidence type="ECO:0000313" key="1">
    <source>
        <dbReference type="EMBL" id="KAF5343172.1"/>
    </source>
</evidence>
<proteinExistence type="predicted"/>
<dbReference type="EMBL" id="JAACJM010000147">
    <property type="protein sequence ID" value="KAF5343172.1"/>
    <property type="molecule type" value="Genomic_DNA"/>
</dbReference>
<protein>
    <submittedName>
        <fullName evidence="1">Uncharacterized protein</fullName>
    </submittedName>
</protein>
<sequence>MASTILDQNSARTGLEEINLVSIMMGDGLTDWLTMLPYYYDMTWTPASVPPVLDIKTCVAMKAAVPRCEKWLYDSCKEVFDSIGCAVAVKFCADNIGLPFNSTGLNAWDMTKICEGIEDNCYPETSGVDAV</sequence>
<comment type="caution">
    <text evidence="1">The sequence shown here is derived from an EMBL/GenBank/DDBJ whole genome shotgun (WGS) entry which is preliminary data.</text>
</comment>
<organism evidence="1 2">
    <name type="scientific">Tetrapyrgos nigripes</name>
    <dbReference type="NCBI Taxonomy" id="182062"/>
    <lineage>
        <taxon>Eukaryota</taxon>
        <taxon>Fungi</taxon>
        <taxon>Dikarya</taxon>
        <taxon>Basidiomycota</taxon>
        <taxon>Agaricomycotina</taxon>
        <taxon>Agaricomycetes</taxon>
        <taxon>Agaricomycetidae</taxon>
        <taxon>Agaricales</taxon>
        <taxon>Marasmiineae</taxon>
        <taxon>Marasmiaceae</taxon>
        <taxon>Tetrapyrgos</taxon>
    </lineage>
</organism>
<dbReference type="Gene3D" id="1.10.287.410">
    <property type="match status" value="1"/>
</dbReference>
<keyword evidence="2" id="KW-1185">Reference proteome</keyword>
<dbReference type="InterPro" id="IPR029058">
    <property type="entry name" value="AB_hydrolase_fold"/>
</dbReference>
<dbReference type="OrthoDB" id="443318at2759"/>
<evidence type="ECO:0000313" key="2">
    <source>
        <dbReference type="Proteomes" id="UP000559256"/>
    </source>
</evidence>
<dbReference type="SUPFAM" id="SSF53474">
    <property type="entry name" value="alpha/beta-Hydrolases"/>
    <property type="match status" value="1"/>
</dbReference>
<dbReference type="Proteomes" id="UP000559256">
    <property type="component" value="Unassembled WGS sequence"/>
</dbReference>
<gene>
    <name evidence="1" type="ORF">D9758_017044</name>
</gene>